<dbReference type="Proteomes" id="UP001365542">
    <property type="component" value="Unassembled WGS sequence"/>
</dbReference>
<feature type="domain" description="BZIP" evidence="6">
    <location>
        <begin position="136"/>
        <end position="199"/>
    </location>
</feature>
<proteinExistence type="inferred from homology"/>
<protein>
    <submittedName>
        <fullName evidence="7">DNA-binding transcription factor yap1</fullName>
    </submittedName>
</protein>
<dbReference type="GO" id="GO:0000976">
    <property type="term" value="F:transcription cis-regulatory region binding"/>
    <property type="evidence" value="ECO:0007669"/>
    <property type="project" value="InterPro"/>
</dbReference>
<evidence type="ECO:0000313" key="7">
    <source>
        <dbReference type="EMBL" id="KAK6539055.1"/>
    </source>
</evidence>
<dbReference type="InterPro" id="IPR004827">
    <property type="entry name" value="bZIP"/>
</dbReference>
<feature type="compositionally biased region" description="Basic and acidic residues" evidence="5">
    <location>
        <begin position="152"/>
        <end position="164"/>
    </location>
</feature>
<dbReference type="Gene3D" id="1.10.238.100">
    <property type="entry name" value="YAP1 redox domain. Chain B"/>
    <property type="match status" value="1"/>
</dbReference>
<dbReference type="InterPro" id="IPR050936">
    <property type="entry name" value="AP-1-like"/>
</dbReference>
<dbReference type="InterPro" id="IPR046347">
    <property type="entry name" value="bZIP_sf"/>
</dbReference>
<feature type="compositionally biased region" description="Low complexity" evidence="5">
    <location>
        <begin position="380"/>
        <end position="398"/>
    </location>
</feature>
<evidence type="ECO:0000256" key="1">
    <source>
        <dbReference type="ARBA" id="ARBA00004123"/>
    </source>
</evidence>
<dbReference type="EMBL" id="JAVHJO010000007">
    <property type="protein sequence ID" value="KAK6539055.1"/>
    <property type="molecule type" value="Genomic_DNA"/>
</dbReference>
<keyword evidence="8" id="KW-1185">Reference proteome</keyword>
<keyword evidence="3" id="KW-0539">Nucleus</keyword>
<evidence type="ECO:0000256" key="5">
    <source>
        <dbReference type="SAM" id="MobiDB-lite"/>
    </source>
</evidence>
<feature type="region of interest" description="Disordered" evidence="5">
    <location>
        <begin position="84"/>
        <end position="164"/>
    </location>
</feature>
<feature type="compositionally biased region" description="Basic and acidic residues" evidence="5">
    <location>
        <begin position="91"/>
        <end position="101"/>
    </location>
</feature>
<dbReference type="SUPFAM" id="SSF111430">
    <property type="entry name" value="YAP1 redox domain"/>
    <property type="match status" value="1"/>
</dbReference>
<name>A0AAV9XBI0_9PEZI</name>
<dbReference type="GO" id="GO:0005737">
    <property type="term" value="C:cytoplasm"/>
    <property type="evidence" value="ECO:0007669"/>
    <property type="project" value="UniProtKB-SubCell"/>
</dbReference>
<evidence type="ECO:0000259" key="6">
    <source>
        <dbReference type="PROSITE" id="PS50217"/>
    </source>
</evidence>
<dbReference type="SMART" id="SM00338">
    <property type="entry name" value="BRLZ"/>
    <property type="match status" value="1"/>
</dbReference>
<feature type="compositionally biased region" description="Polar residues" evidence="5">
    <location>
        <begin position="399"/>
        <end position="411"/>
    </location>
</feature>
<gene>
    <name evidence="7" type="primary">YAP1</name>
    <name evidence="7" type="ORF">TWF694_010600</name>
</gene>
<dbReference type="PANTHER" id="PTHR40621:SF6">
    <property type="entry name" value="AP-1-LIKE TRANSCRIPTION FACTOR YAP1-RELATED"/>
    <property type="match status" value="1"/>
</dbReference>
<evidence type="ECO:0000256" key="4">
    <source>
        <dbReference type="ARBA" id="ARBA00038132"/>
    </source>
</evidence>
<feature type="region of interest" description="Disordered" evidence="5">
    <location>
        <begin position="22"/>
        <end position="59"/>
    </location>
</feature>
<comment type="caution">
    <text evidence="7">The sequence shown here is derived from an EMBL/GenBank/DDBJ whole genome shotgun (WGS) entry which is preliminary data.</text>
</comment>
<dbReference type="CDD" id="cd14688">
    <property type="entry name" value="bZIP_YAP"/>
    <property type="match status" value="1"/>
</dbReference>
<dbReference type="PANTHER" id="PTHR40621">
    <property type="entry name" value="TRANSCRIPTION FACTOR KAPC-RELATED"/>
    <property type="match status" value="1"/>
</dbReference>
<dbReference type="GO" id="GO:0001228">
    <property type="term" value="F:DNA-binding transcription activator activity, RNA polymerase II-specific"/>
    <property type="evidence" value="ECO:0007669"/>
    <property type="project" value="TreeGrafter"/>
</dbReference>
<dbReference type="AlphaFoldDB" id="A0AAV9XBI0"/>
<organism evidence="7 8">
    <name type="scientific">Orbilia ellipsospora</name>
    <dbReference type="NCBI Taxonomy" id="2528407"/>
    <lineage>
        <taxon>Eukaryota</taxon>
        <taxon>Fungi</taxon>
        <taxon>Dikarya</taxon>
        <taxon>Ascomycota</taxon>
        <taxon>Pezizomycotina</taxon>
        <taxon>Orbiliomycetes</taxon>
        <taxon>Orbiliales</taxon>
        <taxon>Orbiliaceae</taxon>
        <taxon>Orbilia</taxon>
    </lineage>
</organism>
<dbReference type="PROSITE" id="PS50217">
    <property type="entry name" value="BZIP"/>
    <property type="match status" value="1"/>
</dbReference>
<evidence type="ECO:0000256" key="3">
    <source>
        <dbReference type="ARBA" id="ARBA00023242"/>
    </source>
</evidence>
<dbReference type="InterPro" id="IPR023167">
    <property type="entry name" value="Yap1_redox_dom_sf"/>
</dbReference>
<feature type="region of interest" description="Disordered" evidence="5">
    <location>
        <begin position="369"/>
        <end position="430"/>
    </location>
</feature>
<feature type="compositionally biased region" description="Basic and acidic residues" evidence="5">
    <location>
        <begin position="111"/>
        <end position="126"/>
    </location>
</feature>
<feature type="compositionally biased region" description="Polar residues" evidence="5">
    <location>
        <begin position="369"/>
        <end position="379"/>
    </location>
</feature>
<feature type="region of interest" description="Disordered" evidence="5">
    <location>
        <begin position="254"/>
        <end position="320"/>
    </location>
</feature>
<dbReference type="SUPFAM" id="SSF57959">
    <property type="entry name" value="Leucine zipper domain"/>
    <property type="match status" value="1"/>
</dbReference>
<sequence>MSTKSPELFLSPDQRALLLAALNSNTPLTTQPRSSSTAMKQSDSSESLTSPQNGEASFDNSVFTDADALADVDYSFDLSDYHLGEFGLEGNNEHEKRKLSVDDQDDDETDPHEAEPKRREGDDKTAKKPGRKPITNEPTSKRKAQNRAAQRAFRERKEKHLKDLEQKVQDLEKVSESTSQENKVLKDQVEKLQTELKEYRKRFSLGGGAAVNRSPSNSISTGLSSLDTIGSTGGFNFDFPLFGSFAAPGQHVVGGSKSSLTNSPNRGTSISPTNYRVGPNGILEIDRNGRNSLGSASPQTPNNSSPAVRSNSNSFSNGISQSPLQVHRVSIDEPRFNPANDILSDLFSPSIIQAANNEANADYMNKGTGFSSSQSTPHMSSLFSFSDSPSASSVSQHSMKNGQNNSSSCGTTPEAMDAASPPSNKADAASRLNSITEEGEQRVQNHHRGSSSSIGNVTSFCQMLSQACGNPNNPLPAAGRINTSEDSMTTSPPDNSFSWLAAQNGGSFEPALFSDYRDPVTTGGESQAFNSAGMSYFDDAFPTNFDLTLPPTPPATSVNKSHVMVPGLEENDDEEEVVPADEPNSFLKCNQIWDKVQSHPKFASGEIDMDNLCTELRAKAKCSEKGVVVDKKDVDKILNKPIPSMWGL</sequence>
<dbReference type="GO" id="GO:0090575">
    <property type="term" value="C:RNA polymerase II transcription regulator complex"/>
    <property type="evidence" value="ECO:0007669"/>
    <property type="project" value="TreeGrafter"/>
</dbReference>
<dbReference type="FunFam" id="1.20.5.170:FF:000067">
    <property type="entry name" value="BZIP transcription factor"/>
    <property type="match status" value="1"/>
</dbReference>
<dbReference type="InterPro" id="IPR013910">
    <property type="entry name" value="TF_PAP1"/>
</dbReference>
<comment type="subcellular location">
    <subcellularLocation>
        <location evidence="2">Cytoplasm</location>
    </subcellularLocation>
    <subcellularLocation>
        <location evidence="1">Nucleus</location>
    </subcellularLocation>
</comment>
<dbReference type="Pfam" id="PF00170">
    <property type="entry name" value="bZIP_1"/>
    <property type="match status" value="1"/>
</dbReference>
<dbReference type="PROSITE" id="PS00036">
    <property type="entry name" value="BZIP_BASIC"/>
    <property type="match status" value="1"/>
</dbReference>
<dbReference type="Pfam" id="PF08601">
    <property type="entry name" value="PAP1"/>
    <property type="match status" value="1"/>
</dbReference>
<feature type="compositionally biased region" description="Polar residues" evidence="5">
    <location>
        <begin position="290"/>
        <end position="320"/>
    </location>
</feature>
<evidence type="ECO:0000313" key="8">
    <source>
        <dbReference type="Proteomes" id="UP001365542"/>
    </source>
</evidence>
<reference evidence="7 8" key="1">
    <citation type="submission" date="2019-10" db="EMBL/GenBank/DDBJ databases">
        <authorList>
            <person name="Palmer J.M."/>
        </authorList>
    </citation>
    <scope>NUCLEOTIDE SEQUENCE [LARGE SCALE GENOMIC DNA]</scope>
    <source>
        <strain evidence="7 8">TWF694</strain>
    </source>
</reference>
<evidence type="ECO:0000256" key="2">
    <source>
        <dbReference type="ARBA" id="ARBA00004496"/>
    </source>
</evidence>
<dbReference type="Gene3D" id="1.20.5.170">
    <property type="match status" value="1"/>
</dbReference>
<accession>A0AAV9XBI0</accession>
<keyword evidence="7" id="KW-0238">DNA-binding</keyword>
<comment type="similarity">
    <text evidence="4">Belongs to the bZIP family. YAP subfamily.</text>
</comment>
<dbReference type="GO" id="GO:0034599">
    <property type="term" value="P:cellular response to oxidative stress"/>
    <property type="evidence" value="ECO:0007669"/>
    <property type="project" value="UniProtKB-ARBA"/>
</dbReference>
<feature type="compositionally biased region" description="Polar residues" evidence="5">
    <location>
        <begin position="256"/>
        <end position="274"/>
    </location>
</feature>